<accession>A0A2P4NZM3</accession>
<reference evidence="1 2" key="2">
    <citation type="journal article" date="2018" name="New Phytol.">
        <title>High intraspecific genome diversity in the model arbuscular mycorrhizal symbiont Rhizophagus irregularis.</title>
        <authorList>
            <person name="Chen E.C.H."/>
            <person name="Morin E."/>
            <person name="Beaudet D."/>
            <person name="Noel J."/>
            <person name="Yildirir G."/>
            <person name="Ndikumana S."/>
            <person name="Charron P."/>
            <person name="St-Onge C."/>
            <person name="Giorgi J."/>
            <person name="Kruger M."/>
            <person name="Marton T."/>
            <person name="Ropars J."/>
            <person name="Grigoriev I.V."/>
            <person name="Hainaut M."/>
            <person name="Henrissat B."/>
            <person name="Roux C."/>
            <person name="Martin F."/>
            <person name="Corradi N."/>
        </authorList>
    </citation>
    <scope>NUCLEOTIDE SEQUENCE [LARGE SCALE GENOMIC DNA]</scope>
    <source>
        <strain evidence="1 2">DAOM 197198</strain>
    </source>
</reference>
<comment type="caution">
    <text evidence="1">The sequence shown here is derived from an EMBL/GenBank/DDBJ whole genome shotgun (WGS) entry which is preliminary data.</text>
</comment>
<feature type="non-terminal residue" evidence="1">
    <location>
        <position position="1"/>
    </location>
</feature>
<evidence type="ECO:0000313" key="2">
    <source>
        <dbReference type="Proteomes" id="UP000018888"/>
    </source>
</evidence>
<keyword evidence="2" id="KW-1185">Reference proteome</keyword>
<evidence type="ECO:0000313" key="1">
    <source>
        <dbReference type="EMBL" id="POG58590.1"/>
    </source>
</evidence>
<proteinExistence type="predicted"/>
<name>A0A2P4NZM3_RHIID</name>
<protein>
    <submittedName>
        <fullName evidence="1">Uncharacterized protein</fullName>
    </submittedName>
</protein>
<reference evidence="1 2" key="1">
    <citation type="journal article" date="2013" name="Proc. Natl. Acad. Sci. U.S.A.">
        <title>Genome of an arbuscular mycorrhizal fungus provides insight into the oldest plant symbiosis.</title>
        <authorList>
            <person name="Tisserant E."/>
            <person name="Malbreil M."/>
            <person name="Kuo A."/>
            <person name="Kohler A."/>
            <person name="Symeonidi A."/>
            <person name="Balestrini R."/>
            <person name="Charron P."/>
            <person name="Duensing N."/>
            <person name="Frei Dit Frey N."/>
            <person name="Gianinazzi-Pearson V."/>
            <person name="Gilbert L.B."/>
            <person name="Handa Y."/>
            <person name="Herr J.R."/>
            <person name="Hijri M."/>
            <person name="Koul R."/>
            <person name="Kawaguchi M."/>
            <person name="Krajinski F."/>
            <person name="Lammers P.J."/>
            <person name="Masclaux F.G."/>
            <person name="Murat C."/>
            <person name="Morin E."/>
            <person name="Ndikumana S."/>
            <person name="Pagni M."/>
            <person name="Petitpierre D."/>
            <person name="Requena N."/>
            <person name="Rosikiewicz P."/>
            <person name="Riley R."/>
            <person name="Saito K."/>
            <person name="San Clemente H."/>
            <person name="Shapiro H."/>
            <person name="van Tuinen D."/>
            <person name="Becard G."/>
            <person name="Bonfante P."/>
            <person name="Paszkowski U."/>
            <person name="Shachar-Hill Y.Y."/>
            <person name="Tuskan G.A."/>
            <person name="Young P.W."/>
            <person name="Sanders I.R."/>
            <person name="Henrissat B."/>
            <person name="Rensing S.A."/>
            <person name="Grigoriev I.V."/>
            <person name="Corradi N."/>
            <person name="Roux C."/>
            <person name="Martin F."/>
        </authorList>
    </citation>
    <scope>NUCLEOTIDE SEQUENCE [LARGE SCALE GENOMIC DNA]</scope>
    <source>
        <strain evidence="1 2">DAOM 197198</strain>
    </source>
</reference>
<gene>
    <name evidence="1" type="ORF">GLOIN_2v1729323</name>
</gene>
<dbReference type="Proteomes" id="UP000018888">
    <property type="component" value="Unassembled WGS sequence"/>
</dbReference>
<organism evidence="1 2">
    <name type="scientific">Rhizophagus irregularis (strain DAOM 181602 / DAOM 197198 / MUCL 43194)</name>
    <name type="common">Arbuscular mycorrhizal fungus</name>
    <name type="synonym">Glomus intraradices</name>
    <dbReference type="NCBI Taxonomy" id="747089"/>
    <lineage>
        <taxon>Eukaryota</taxon>
        <taxon>Fungi</taxon>
        <taxon>Fungi incertae sedis</taxon>
        <taxon>Mucoromycota</taxon>
        <taxon>Glomeromycotina</taxon>
        <taxon>Glomeromycetes</taxon>
        <taxon>Glomerales</taxon>
        <taxon>Glomeraceae</taxon>
        <taxon>Rhizophagus</taxon>
    </lineage>
</organism>
<dbReference type="AlphaFoldDB" id="A0A2P4NZM3"/>
<dbReference type="EMBL" id="AUPC02000516">
    <property type="protein sequence ID" value="POG58590.1"/>
    <property type="molecule type" value="Genomic_DNA"/>
</dbReference>
<sequence>GFSEIHKAIWLDGPIFSWNFDKQQWIRYNFQTEKIIFKIYSILWIYPRSE</sequence>